<dbReference type="EMBL" id="LR134350">
    <property type="protein sequence ID" value="VEG29784.1"/>
    <property type="molecule type" value="Genomic_DNA"/>
</dbReference>
<evidence type="ECO:0000259" key="8">
    <source>
        <dbReference type="PROSITE" id="PS50928"/>
    </source>
</evidence>
<dbReference type="InterPro" id="IPR045621">
    <property type="entry name" value="BPD_transp_1_N"/>
</dbReference>
<evidence type="ECO:0000313" key="10">
    <source>
        <dbReference type="Proteomes" id="UP000266895"/>
    </source>
</evidence>
<feature type="transmembrane region" description="Helical" evidence="7">
    <location>
        <begin position="102"/>
        <end position="121"/>
    </location>
</feature>
<dbReference type="PROSITE" id="PS50928">
    <property type="entry name" value="ABC_TM1"/>
    <property type="match status" value="1"/>
</dbReference>
<comment type="subcellular location">
    <subcellularLocation>
        <location evidence="1 7">Cell membrane</location>
        <topology evidence="1 7">Multi-pass membrane protein</topology>
    </subcellularLocation>
</comment>
<feature type="transmembrane region" description="Helical" evidence="7">
    <location>
        <begin position="12"/>
        <end position="30"/>
    </location>
</feature>
<keyword evidence="3" id="KW-1003">Cell membrane</keyword>
<feature type="transmembrane region" description="Helical" evidence="7">
    <location>
        <begin position="133"/>
        <end position="156"/>
    </location>
</feature>
<dbReference type="CDD" id="cd06261">
    <property type="entry name" value="TM_PBP2"/>
    <property type="match status" value="1"/>
</dbReference>
<feature type="transmembrane region" description="Helical" evidence="7">
    <location>
        <begin position="276"/>
        <end position="302"/>
    </location>
</feature>
<evidence type="ECO:0000256" key="1">
    <source>
        <dbReference type="ARBA" id="ARBA00004651"/>
    </source>
</evidence>
<evidence type="ECO:0000256" key="3">
    <source>
        <dbReference type="ARBA" id="ARBA00022475"/>
    </source>
</evidence>
<comment type="similarity">
    <text evidence="7">Belongs to the binding-protein-dependent transport system permease family.</text>
</comment>
<dbReference type="GO" id="GO:0055085">
    <property type="term" value="P:transmembrane transport"/>
    <property type="evidence" value="ECO:0007669"/>
    <property type="project" value="InterPro"/>
</dbReference>
<gene>
    <name evidence="9" type="primary">dppB</name>
    <name evidence="9" type="ORF">NCTC11636_02253</name>
</gene>
<dbReference type="Proteomes" id="UP000266895">
    <property type="component" value="Chromosome"/>
</dbReference>
<evidence type="ECO:0000256" key="6">
    <source>
        <dbReference type="ARBA" id="ARBA00023136"/>
    </source>
</evidence>
<dbReference type="Pfam" id="PF00528">
    <property type="entry name" value="BPD_transp_1"/>
    <property type="match status" value="1"/>
</dbReference>
<feature type="transmembrane region" description="Helical" evidence="7">
    <location>
        <begin position="230"/>
        <end position="256"/>
    </location>
</feature>
<dbReference type="OrthoDB" id="3171583at2"/>
<keyword evidence="6 7" id="KW-0472">Membrane</keyword>
<sequence length="309" mass="32944">MLRYAGHRLLQMVPVFFGATLLIYAMVFALPGDPVAALGGERTLSPAVQEQIRSDYNLDKPFIVQYLLYLKGVFTLDLGTTLRGGREITEVLATAYPVTIKLAVLALAIEAVAGITVGLVAGMRKGGFFDATVLVVSLIVIAVPTFVIGFVMQFFIGVKAGWLPVTAGNSPGFKELLMPAMVLGAVSFAYVLRLTRTQVAENLSADHVRTARAKGLSGTRVMLVHVLRNSLVPVITFLGADLGALMGGAIVTEGIFNINGVGGTLYRSILQGEGPTVVSFTTVLIVVFIVSNLVVDLLYAALDPRIRYA</sequence>
<dbReference type="RefSeq" id="WP_126383182.1">
    <property type="nucleotide sequence ID" value="NZ_LR134350.1"/>
</dbReference>
<dbReference type="Pfam" id="PF19300">
    <property type="entry name" value="BPD_transp_1_N"/>
    <property type="match status" value="1"/>
</dbReference>
<keyword evidence="10" id="KW-1185">Reference proteome</keyword>
<protein>
    <submittedName>
        <fullName evidence="9">Dipeptide transport system permease protein dppB</fullName>
    </submittedName>
</protein>
<feature type="domain" description="ABC transmembrane type-1" evidence="8">
    <location>
        <begin position="96"/>
        <end position="299"/>
    </location>
</feature>
<dbReference type="InterPro" id="IPR035906">
    <property type="entry name" value="MetI-like_sf"/>
</dbReference>
<organism evidence="9 10">
    <name type="scientific">Actinomyces howellii</name>
    <dbReference type="NCBI Taxonomy" id="52771"/>
    <lineage>
        <taxon>Bacteria</taxon>
        <taxon>Bacillati</taxon>
        <taxon>Actinomycetota</taxon>
        <taxon>Actinomycetes</taxon>
        <taxon>Actinomycetales</taxon>
        <taxon>Actinomycetaceae</taxon>
        <taxon>Actinomyces</taxon>
    </lineage>
</organism>
<proteinExistence type="inferred from homology"/>
<dbReference type="InterPro" id="IPR000515">
    <property type="entry name" value="MetI-like"/>
</dbReference>
<evidence type="ECO:0000256" key="7">
    <source>
        <dbReference type="RuleBase" id="RU363032"/>
    </source>
</evidence>
<evidence type="ECO:0000313" key="9">
    <source>
        <dbReference type="EMBL" id="VEG29784.1"/>
    </source>
</evidence>
<dbReference type="PANTHER" id="PTHR43163">
    <property type="entry name" value="DIPEPTIDE TRANSPORT SYSTEM PERMEASE PROTEIN DPPB-RELATED"/>
    <property type="match status" value="1"/>
</dbReference>
<feature type="transmembrane region" description="Helical" evidence="7">
    <location>
        <begin position="176"/>
        <end position="194"/>
    </location>
</feature>
<evidence type="ECO:0000256" key="5">
    <source>
        <dbReference type="ARBA" id="ARBA00022989"/>
    </source>
</evidence>
<reference evidence="9 10" key="1">
    <citation type="submission" date="2018-12" db="EMBL/GenBank/DDBJ databases">
        <authorList>
            <consortium name="Pathogen Informatics"/>
        </authorList>
    </citation>
    <scope>NUCLEOTIDE SEQUENCE [LARGE SCALE GENOMIC DNA]</scope>
    <source>
        <strain evidence="9 10">NCTC11636</strain>
    </source>
</reference>
<accession>A0A3S4R2A4</accession>
<evidence type="ECO:0000256" key="4">
    <source>
        <dbReference type="ARBA" id="ARBA00022692"/>
    </source>
</evidence>
<evidence type="ECO:0000256" key="2">
    <source>
        <dbReference type="ARBA" id="ARBA00022448"/>
    </source>
</evidence>
<dbReference type="SUPFAM" id="SSF161098">
    <property type="entry name" value="MetI-like"/>
    <property type="match status" value="1"/>
</dbReference>
<dbReference type="PANTHER" id="PTHR43163:SF7">
    <property type="entry name" value="DIPEPTIDE-TRANSPORT INTEGRAL MEMBRANE PROTEIN ABC TRANSPORTER DPPB-RELATED"/>
    <property type="match status" value="1"/>
</dbReference>
<keyword evidence="5 7" id="KW-1133">Transmembrane helix</keyword>
<dbReference type="AlphaFoldDB" id="A0A3S4R2A4"/>
<name>A0A3S4R2A4_9ACTO</name>
<dbReference type="Gene3D" id="1.10.3720.10">
    <property type="entry name" value="MetI-like"/>
    <property type="match status" value="1"/>
</dbReference>
<keyword evidence="4 7" id="KW-0812">Transmembrane</keyword>
<dbReference type="GO" id="GO:0005886">
    <property type="term" value="C:plasma membrane"/>
    <property type="evidence" value="ECO:0007669"/>
    <property type="project" value="UniProtKB-SubCell"/>
</dbReference>
<keyword evidence="2 7" id="KW-0813">Transport</keyword>
<dbReference type="KEGG" id="ahw:NCTC11636_02253"/>